<accession>A0A2T9YRG0</accession>
<dbReference type="Pfam" id="PF03104">
    <property type="entry name" value="DNA_pol_B_exo1"/>
    <property type="match status" value="1"/>
</dbReference>
<keyword evidence="9 20" id="KW-0479">Metal-binding</keyword>
<proteinExistence type="inferred from homology"/>
<evidence type="ECO:0000256" key="2">
    <source>
        <dbReference type="ARBA" id="ARBA00004123"/>
    </source>
</evidence>
<dbReference type="CDD" id="cd05533">
    <property type="entry name" value="POLBc_delta"/>
    <property type="match status" value="1"/>
</dbReference>
<dbReference type="InterPro" id="IPR056435">
    <property type="entry name" value="DPOD/Z_N"/>
</dbReference>
<sequence>MDEKNILNSEFDSFVSPHPGTALNAKRVKINKRSESALNSMKKEKGAVKESSFQKHLKDLESQESKGISGKDLWKRKSPETIDPNITNLGGNANSYLDEMNKIAFQQMEIIEHYDSSRQEVSLQLFGSTEEGFSVMCEAVGFLPYFYAPAPNGFDFKNIERVRAVLNSLLCGDNGLSKDLDVVPKIVSVQKESLYGYTGGKKAPFWKIYTRLPKSISPTRRLFEKGFQVPTIGHYATQTFESNLEYVVRFLVDCKIVGAGWVELQAGKYKIREESEKKSLCQFEVETKWDDITAHEPIKGWSKVAPLRILSFDIECAGRKGIFPEPQHDSVIQIAGMVKVQGESKPFLRVLFALKDCAPIIGCQVISCPTEQDLLSNFAEFIRLVDPDVVIGYNTGNFDLPYILDRCDHLKIPTGVFLGRLKNSRSVVKESRFSSKAYGTRDRKDVNLDGRVQLDILQAILRDYKLRSYTLNSVSAYFLGEQKEDVPHNIITDLQNGNSETRRRLGVYCLKDTYLPIRLMEKLMFLVNYMEMARVTGIPFNYLLARGQQIRVTSLLYRSSKDQDFVIPAMDVERGSGTEQYEGATVIEPMRGYYDDPIATLDFASLYPTIMIAHNLCYTTLVSKVAIERLNLVENEDYIFTPTRDCFITTKKRKGLLPFILEMLLSARKSAKVDMAKETDPFKIQVLNGRQLALKIVANSVYGFTGATIGRLPCLQISASVTSFGRVMIELTKRQVEEIFTKANGYEHDAVVIYGDTDSVMVKFGTKKLEEAMELGKKASKMISEKFINPIKLEFEKVYFPYLLINKKRYAGLYWTKTTKYDKLDSKGIETVRRDNCPLVQMLVEKSLKLMLVDRNVDAAVNFAKHCISDLLQNKVDLSQLIITKQLSKTDYAAKQAHVELAERMRKRDAGSAPQVGDRVAYVIIKSSKGAQAYERAEDPIYVLNNGLQIDSKYYLENQLVKPLTRIFEPILGDKVGSLFTGDHTRTISLTAPTTGGLMKFAVKSDTCLGCRVPLSKPGKASKDHPLKNISRAVCDSCLPKLPEIYQKNQLITKNYQTRYARLWTECQRCQSIMHEEVLCANNDCPIFYMRTKAQHDSDKQLKIMKRFDMSW</sequence>
<dbReference type="GO" id="GO:0045004">
    <property type="term" value="P:DNA replication proofreading"/>
    <property type="evidence" value="ECO:0007669"/>
    <property type="project" value="TreeGrafter"/>
</dbReference>
<dbReference type="PROSITE" id="PS00116">
    <property type="entry name" value="DNA_POLYMERASE_B"/>
    <property type="match status" value="1"/>
</dbReference>
<dbReference type="AlphaFoldDB" id="A0A2T9YRG0"/>
<dbReference type="GO" id="GO:0003677">
    <property type="term" value="F:DNA binding"/>
    <property type="evidence" value="ECO:0007669"/>
    <property type="project" value="UniProtKB-KW"/>
</dbReference>
<evidence type="ECO:0000256" key="16">
    <source>
        <dbReference type="ARBA" id="ARBA00023014"/>
    </source>
</evidence>
<evidence type="ECO:0000256" key="20">
    <source>
        <dbReference type="RuleBase" id="RU000442"/>
    </source>
</evidence>
<evidence type="ECO:0000256" key="21">
    <source>
        <dbReference type="SAM" id="MobiDB-lite"/>
    </source>
</evidence>
<keyword evidence="18 20" id="KW-0539">Nucleus</keyword>
<keyword evidence="14 20" id="KW-0239">DNA-directed DNA polymerase</keyword>
<dbReference type="PANTHER" id="PTHR10322:SF23">
    <property type="entry name" value="DNA POLYMERASE DELTA CATALYTIC SUBUNIT"/>
    <property type="match status" value="1"/>
</dbReference>
<comment type="cofactor">
    <cofactor evidence="1 20">
        <name>[4Fe-4S] cluster</name>
        <dbReference type="ChEBI" id="CHEBI:49883"/>
    </cofactor>
</comment>
<feature type="domain" description="C4-type zinc-finger of DNA polymerase delta" evidence="24">
    <location>
        <begin position="1008"/>
        <end position="1091"/>
    </location>
</feature>
<comment type="caution">
    <text evidence="26">The sequence shown here is derived from an EMBL/GenBank/DDBJ whole genome shotgun (WGS) entry which is preliminary data.</text>
</comment>
<dbReference type="FunFam" id="3.30.420.10:FF:000004">
    <property type="entry name" value="DNA polymerase"/>
    <property type="match status" value="1"/>
</dbReference>
<evidence type="ECO:0000256" key="1">
    <source>
        <dbReference type="ARBA" id="ARBA00001966"/>
    </source>
</evidence>
<feature type="domain" description="DNA-directed DNA polymerase family B multifunctional" evidence="22">
    <location>
        <begin position="538"/>
        <end position="971"/>
    </location>
</feature>
<feature type="compositionally biased region" description="Polar residues" evidence="21">
    <location>
        <begin position="1"/>
        <end position="11"/>
    </location>
</feature>
<dbReference type="FunFam" id="1.10.287.690:FF:000001">
    <property type="entry name" value="DNA polymerase"/>
    <property type="match status" value="1"/>
</dbReference>
<dbReference type="GO" id="GO:0043625">
    <property type="term" value="C:delta DNA polymerase complex"/>
    <property type="evidence" value="ECO:0007669"/>
    <property type="project" value="TreeGrafter"/>
</dbReference>
<dbReference type="Pfam" id="PF24055">
    <property type="entry name" value="POL3_N"/>
    <property type="match status" value="1"/>
</dbReference>
<dbReference type="SUPFAM" id="SSF56672">
    <property type="entry name" value="DNA/RNA polymerases"/>
    <property type="match status" value="1"/>
</dbReference>
<reference evidence="26 27" key="1">
    <citation type="journal article" date="2018" name="MBio">
        <title>Comparative Genomics Reveals the Core Gene Toolbox for the Fungus-Insect Symbiosis.</title>
        <authorList>
            <person name="Wang Y."/>
            <person name="Stata M."/>
            <person name="Wang W."/>
            <person name="Stajich J.E."/>
            <person name="White M.M."/>
            <person name="Moncalvo J.M."/>
        </authorList>
    </citation>
    <scope>NUCLEOTIDE SEQUENCE [LARGE SCALE GENOMIC DNA]</scope>
    <source>
        <strain evidence="26 27">SC-DP-2</strain>
    </source>
</reference>
<keyword evidence="4 20" id="KW-0004">4Fe-4S</keyword>
<feature type="domain" description="DNA polymerase delta/zeta catalytic subunit N-terminal" evidence="25">
    <location>
        <begin position="141"/>
        <end position="216"/>
    </location>
</feature>
<dbReference type="InterPro" id="IPR006134">
    <property type="entry name" value="DNA-dir_DNA_pol_B_multi_dom"/>
</dbReference>
<comment type="similarity">
    <text evidence="3 20">Belongs to the DNA polymerase type-B family.</text>
</comment>
<evidence type="ECO:0000256" key="3">
    <source>
        <dbReference type="ARBA" id="ARBA00005755"/>
    </source>
</evidence>
<dbReference type="Gene3D" id="3.30.342.10">
    <property type="entry name" value="DNA Polymerase, chain B, domain 1"/>
    <property type="match status" value="1"/>
</dbReference>
<feature type="domain" description="DNA-directed DNA polymerase family B exonuclease" evidence="23">
    <location>
        <begin position="238"/>
        <end position="474"/>
    </location>
</feature>
<comment type="subcellular location">
    <subcellularLocation>
        <location evidence="2 20">Nucleus</location>
    </subcellularLocation>
</comment>
<keyword evidence="8" id="KW-0540">Nuclease</keyword>
<keyword evidence="15 20" id="KW-0408">Iron</keyword>
<keyword evidence="11" id="KW-0378">Hydrolase</keyword>
<keyword evidence="12 20" id="KW-0862">Zinc</keyword>
<dbReference type="PRINTS" id="PR00106">
    <property type="entry name" value="DNAPOLB"/>
</dbReference>
<protein>
    <recommendedName>
        <fullName evidence="20">DNA polymerase</fullName>
        <ecNumber evidence="20">2.7.7.7</ecNumber>
    </recommendedName>
</protein>
<keyword evidence="7 20" id="KW-0235">DNA replication</keyword>
<evidence type="ECO:0000313" key="27">
    <source>
        <dbReference type="Proteomes" id="UP000245609"/>
    </source>
</evidence>
<evidence type="ECO:0000256" key="4">
    <source>
        <dbReference type="ARBA" id="ARBA00022485"/>
    </source>
</evidence>
<dbReference type="InterPro" id="IPR042087">
    <property type="entry name" value="DNA_pol_B_thumb"/>
</dbReference>
<keyword evidence="10 20" id="KW-0863">Zinc-finger</keyword>
<evidence type="ECO:0000256" key="9">
    <source>
        <dbReference type="ARBA" id="ARBA00022723"/>
    </source>
</evidence>
<evidence type="ECO:0000256" key="18">
    <source>
        <dbReference type="ARBA" id="ARBA00023242"/>
    </source>
</evidence>
<dbReference type="FunFam" id="1.10.132.60:FF:000001">
    <property type="entry name" value="DNA polymerase"/>
    <property type="match status" value="1"/>
</dbReference>
<dbReference type="InterPro" id="IPR006172">
    <property type="entry name" value="DNA-dir_DNA_pol_B"/>
</dbReference>
<evidence type="ECO:0000256" key="12">
    <source>
        <dbReference type="ARBA" id="ARBA00022833"/>
    </source>
</evidence>
<dbReference type="Proteomes" id="UP000245609">
    <property type="component" value="Unassembled WGS sequence"/>
</dbReference>
<dbReference type="Gene3D" id="1.10.287.690">
    <property type="entry name" value="Helix hairpin bin"/>
    <property type="match status" value="1"/>
</dbReference>
<evidence type="ECO:0000256" key="6">
    <source>
        <dbReference type="ARBA" id="ARBA00022695"/>
    </source>
</evidence>
<dbReference type="InterPro" id="IPR043502">
    <property type="entry name" value="DNA/RNA_pol_sf"/>
</dbReference>
<dbReference type="GO" id="GO:0008296">
    <property type="term" value="F:3'-5'-DNA exonuclease activity"/>
    <property type="evidence" value="ECO:0007669"/>
    <property type="project" value="TreeGrafter"/>
</dbReference>
<dbReference type="Pfam" id="PF00136">
    <property type="entry name" value="DNA_pol_B"/>
    <property type="match status" value="1"/>
</dbReference>
<evidence type="ECO:0000256" key="13">
    <source>
        <dbReference type="ARBA" id="ARBA00022839"/>
    </source>
</evidence>
<dbReference type="InterPro" id="IPR017964">
    <property type="entry name" value="DNA-dir_DNA_pol_B_CS"/>
</dbReference>
<gene>
    <name evidence="26" type="ORF">BB560_005901</name>
</gene>
<comment type="catalytic activity">
    <reaction evidence="19 20">
        <text>DNA(n) + a 2'-deoxyribonucleoside 5'-triphosphate = DNA(n+1) + diphosphate</text>
        <dbReference type="Rhea" id="RHEA:22508"/>
        <dbReference type="Rhea" id="RHEA-COMP:17339"/>
        <dbReference type="Rhea" id="RHEA-COMP:17340"/>
        <dbReference type="ChEBI" id="CHEBI:33019"/>
        <dbReference type="ChEBI" id="CHEBI:61560"/>
        <dbReference type="ChEBI" id="CHEBI:173112"/>
        <dbReference type="EC" id="2.7.7.7"/>
    </reaction>
</comment>
<organism evidence="26 27">
    <name type="scientific">Smittium megazygosporum</name>
    <dbReference type="NCBI Taxonomy" id="133381"/>
    <lineage>
        <taxon>Eukaryota</taxon>
        <taxon>Fungi</taxon>
        <taxon>Fungi incertae sedis</taxon>
        <taxon>Zoopagomycota</taxon>
        <taxon>Kickxellomycotina</taxon>
        <taxon>Harpellomycetes</taxon>
        <taxon>Harpellales</taxon>
        <taxon>Legeriomycetaceae</taxon>
        <taxon>Smittium</taxon>
    </lineage>
</organism>
<dbReference type="SMART" id="SM00486">
    <property type="entry name" value="POLBc"/>
    <property type="match status" value="1"/>
</dbReference>
<evidence type="ECO:0000313" key="26">
    <source>
        <dbReference type="EMBL" id="PVU94935.1"/>
    </source>
</evidence>
<dbReference type="PANTHER" id="PTHR10322">
    <property type="entry name" value="DNA POLYMERASE CATALYTIC SUBUNIT"/>
    <property type="match status" value="1"/>
</dbReference>
<keyword evidence="5 20" id="KW-0808">Transferase</keyword>
<evidence type="ECO:0000259" key="24">
    <source>
        <dbReference type="Pfam" id="PF14260"/>
    </source>
</evidence>
<name>A0A2T9YRG0_9FUNG</name>
<dbReference type="CDD" id="cd05777">
    <property type="entry name" value="DNA_polB_delta_exo"/>
    <property type="match status" value="1"/>
</dbReference>
<dbReference type="InterPro" id="IPR025687">
    <property type="entry name" value="Znf-C4pol"/>
</dbReference>
<evidence type="ECO:0000259" key="22">
    <source>
        <dbReference type="Pfam" id="PF00136"/>
    </source>
</evidence>
<dbReference type="OrthoDB" id="2414538at2759"/>
<evidence type="ECO:0000256" key="19">
    <source>
        <dbReference type="ARBA" id="ARBA00049244"/>
    </source>
</evidence>
<dbReference type="EMBL" id="MBFS01002595">
    <property type="protein sequence ID" value="PVU94935.1"/>
    <property type="molecule type" value="Genomic_DNA"/>
</dbReference>
<keyword evidence="16 20" id="KW-0411">Iron-sulfur</keyword>
<dbReference type="GO" id="GO:0008270">
    <property type="term" value="F:zinc ion binding"/>
    <property type="evidence" value="ECO:0007669"/>
    <property type="project" value="UniProtKB-KW"/>
</dbReference>
<dbReference type="Gene3D" id="3.30.420.10">
    <property type="entry name" value="Ribonuclease H-like superfamily/Ribonuclease H"/>
    <property type="match status" value="1"/>
</dbReference>
<dbReference type="EC" id="2.7.7.7" evidence="20"/>
<keyword evidence="17 20" id="KW-0238">DNA-binding</keyword>
<dbReference type="InterPro" id="IPR050240">
    <property type="entry name" value="DNA_pol_type-B"/>
</dbReference>
<keyword evidence="27" id="KW-1185">Reference proteome</keyword>
<feature type="region of interest" description="Disordered" evidence="21">
    <location>
        <begin position="1"/>
        <end position="20"/>
    </location>
</feature>
<dbReference type="GO" id="GO:0006287">
    <property type="term" value="P:base-excision repair, gap-filling"/>
    <property type="evidence" value="ECO:0007669"/>
    <property type="project" value="TreeGrafter"/>
</dbReference>
<evidence type="ECO:0000259" key="23">
    <source>
        <dbReference type="Pfam" id="PF03104"/>
    </source>
</evidence>
<keyword evidence="13" id="KW-0269">Exonuclease</keyword>
<dbReference type="GO" id="GO:0000166">
    <property type="term" value="F:nucleotide binding"/>
    <property type="evidence" value="ECO:0007669"/>
    <property type="project" value="InterPro"/>
</dbReference>
<dbReference type="InterPro" id="IPR012337">
    <property type="entry name" value="RNaseH-like_sf"/>
</dbReference>
<dbReference type="InterPro" id="IPR006133">
    <property type="entry name" value="DNA-dir_DNA_pol_B_exonuc"/>
</dbReference>
<evidence type="ECO:0000256" key="11">
    <source>
        <dbReference type="ARBA" id="ARBA00022801"/>
    </source>
</evidence>
<dbReference type="GO" id="GO:0051539">
    <property type="term" value="F:4 iron, 4 sulfur cluster binding"/>
    <property type="evidence" value="ECO:0007669"/>
    <property type="project" value="UniProtKB-KW"/>
</dbReference>
<evidence type="ECO:0000256" key="7">
    <source>
        <dbReference type="ARBA" id="ARBA00022705"/>
    </source>
</evidence>
<dbReference type="Pfam" id="PF14260">
    <property type="entry name" value="zf-C4pol"/>
    <property type="match status" value="1"/>
</dbReference>
<evidence type="ECO:0000256" key="5">
    <source>
        <dbReference type="ARBA" id="ARBA00022679"/>
    </source>
</evidence>
<keyword evidence="6 20" id="KW-0548">Nucleotidyltransferase</keyword>
<evidence type="ECO:0000256" key="17">
    <source>
        <dbReference type="ARBA" id="ARBA00023125"/>
    </source>
</evidence>
<dbReference type="STRING" id="133381.A0A2T9YRG0"/>
<evidence type="ECO:0000256" key="15">
    <source>
        <dbReference type="ARBA" id="ARBA00023004"/>
    </source>
</evidence>
<evidence type="ECO:0000256" key="14">
    <source>
        <dbReference type="ARBA" id="ARBA00022932"/>
    </source>
</evidence>
<evidence type="ECO:0000256" key="8">
    <source>
        <dbReference type="ARBA" id="ARBA00022722"/>
    </source>
</evidence>
<dbReference type="SUPFAM" id="SSF53098">
    <property type="entry name" value="Ribonuclease H-like"/>
    <property type="match status" value="1"/>
</dbReference>
<dbReference type="InterPro" id="IPR036397">
    <property type="entry name" value="RNaseH_sf"/>
</dbReference>
<evidence type="ECO:0000259" key="25">
    <source>
        <dbReference type="Pfam" id="PF24055"/>
    </source>
</evidence>
<evidence type="ECO:0000256" key="10">
    <source>
        <dbReference type="ARBA" id="ARBA00022771"/>
    </source>
</evidence>
<dbReference type="NCBIfam" id="TIGR00592">
    <property type="entry name" value="pol2"/>
    <property type="match status" value="1"/>
</dbReference>
<dbReference type="GO" id="GO:0006297">
    <property type="term" value="P:nucleotide-excision repair, DNA gap filling"/>
    <property type="evidence" value="ECO:0007669"/>
    <property type="project" value="TreeGrafter"/>
</dbReference>
<dbReference type="InterPro" id="IPR023211">
    <property type="entry name" value="DNA_pol_palm_dom_sf"/>
</dbReference>
<dbReference type="Gene3D" id="1.10.132.60">
    <property type="entry name" value="DNA polymerase family B, C-terminal domain"/>
    <property type="match status" value="1"/>
</dbReference>
<dbReference type="GO" id="GO:0003887">
    <property type="term" value="F:DNA-directed DNA polymerase activity"/>
    <property type="evidence" value="ECO:0007669"/>
    <property type="project" value="UniProtKB-KW"/>
</dbReference>
<dbReference type="Gene3D" id="3.90.1600.10">
    <property type="entry name" value="Palm domain of DNA polymerase"/>
    <property type="match status" value="1"/>
</dbReference>